<sequence>MESVAPLDVPVPGSYLIAHPMVADECFKRSVVLVVEVDDYGTRGVVVNCPTPTQLRARVRAVPHAADWQDAESARALLMHHLGDNRVYLGGPVRQVLMLHRYADVGGRLICGEGGGGGGGGSDTSSSAPAEPAAASAQLPLPPLAFGTPPPGGVGRRRRDRGSDGGGGGGGERGAPADCIHVGGDLMKANALLAARKAAPSDFEIVVGVAAWEPGMLEAELGRGAWVVARGAPSLAVGARAELWGDMLAALGGAHAEMARVPPEADEAARRDERQAA</sequence>
<reference evidence="2" key="1">
    <citation type="submission" date="2021-02" db="EMBL/GenBank/DDBJ databases">
        <title>First Annotated Genome of the Yellow-green Alga Tribonema minus.</title>
        <authorList>
            <person name="Mahan K.M."/>
        </authorList>
    </citation>
    <scope>NUCLEOTIDE SEQUENCE</scope>
    <source>
        <strain evidence="2">UTEX B ZZ1240</strain>
    </source>
</reference>
<dbReference type="Gene3D" id="3.40.1740.10">
    <property type="entry name" value="VC0467-like"/>
    <property type="match status" value="1"/>
</dbReference>
<evidence type="ECO:0000256" key="1">
    <source>
        <dbReference type="SAM" id="MobiDB-lite"/>
    </source>
</evidence>
<dbReference type="InterPro" id="IPR003774">
    <property type="entry name" value="AlgH-like"/>
</dbReference>
<gene>
    <name evidence="2" type="ORF">JKP88DRAFT_353358</name>
</gene>
<proteinExistence type="predicted"/>
<dbReference type="PANTHER" id="PTHR30327">
    <property type="entry name" value="UNCHARACTERIZED PROTEIN YQGE"/>
    <property type="match status" value="1"/>
</dbReference>
<feature type="region of interest" description="Disordered" evidence="1">
    <location>
        <begin position="115"/>
        <end position="176"/>
    </location>
</feature>
<protein>
    <submittedName>
        <fullName evidence="2">Uncharacterized protein</fullName>
    </submittedName>
</protein>
<comment type="caution">
    <text evidence="2">The sequence shown here is derived from an EMBL/GenBank/DDBJ whole genome shotgun (WGS) entry which is preliminary data.</text>
</comment>
<organism evidence="2 3">
    <name type="scientific">Tribonema minus</name>
    <dbReference type="NCBI Taxonomy" id="303371"/>
    <lineage>
        <taxon>Eukaryota</taxon>
        <taxon>Sar</taxon>
        <taxon>Stramenopiles</taxon>
        <taxon>Ochrophyta</taxon>
        <taxon>PX clade</taxon>
        <taxon>Xanthophyceae</taxon>
        <taxon>Tribonematales</taxon>
        <taxon>Tribonemataceae</taxon>
        <taxon>Tribonema</taxon>
    </lineage>
</organism>
<dbReference type="AlphaFoldDB" id="A0A835Z7X5"/>
<dbReference type="Proteomes" id="UP000664859">
    <property type="component" value="Unassembled WGS sequence"/>
</dbReference>
<name>A0A835Z7X5_9STRA</name>
<dbReference type="GO" id="GO:0005829">
    <property type="term" value="C:cytosol"/>
    <property type="evidence" value="ECO:0007669"/>
    <property type="project" value="TreeGrafter"/>
</dbReference>
<feature type="compositionally biased region" description="Gly residues" evidence="1">
    <location>
        <begin position="164"/>
        <end position="173"/>
    </location>
</feature>
<accession>A0A835Z7X5</accession>
<dbReference type="OrthoDB" id="272750at2759"/>
<evidence type="ECO:0000313" key="3">
    <source>
        <dbReference type="Proteomes" id="UP000664859"/>
    </source>
</evidence>
<feature type="compositionally biased region" description="Pro residues" evidence="1">
    <location>
        <begin position="140"/>
        <end position="152"/>
    </location>
</feature>
<dbReference type="Pfam" id="PF02622">
    <property type="entry name" value="DUF179"/>
    <property type="match status" value="2"/>
</dbReference>
<dbReference type="PANTHER" id="PTHR30327:SF1">
    <property type="entry name" value="UPF0301 PROTEIN YQGE"/>
    <property type="match status" value="1"/>
</dbReference>
<evidence type="ECO:0000313" key="2">
    <source>
        <dbReference type="EMBL" id="KAG5188655.1"/>
    </source>
</evidence>
<dbReference type="SUPFAM" id="SSF143456">
    <property type="entry name" value="VC0467-like"/>
    <property type="match status" value="2"/>
</dbReference>
<feature type="compositionally biased region" description="Low complexity" evidence="1">
    <location>
        <begin position="125"/>
        <end position="139"/>
    </location>
</feature>
<dbReference type="EMBL" id="JAFCMP010000067">
    <property type="protein sequence ID" value="KAG5188655.1"/>
    <property type="molecule type" value="Genomic_DNA"/>
</dbReference>
<keyword evidence="3" id="KW-1185">Reference proteome</keyword>